<evidence type="ECO:0000313" key="2">
    <source>
        <dbReference type="EMBL" id="ENX57650.1"/>
    </source>
</evidence>
<evidence type="ECO:0008006" key="4">
    <source>
        <dbReference type="Google" id="ProtNLM"/>
    </source>
</evidence>
<reference evidence="2 3" key="1">
    <citation type="submission" date="2013-02" db="EMBL/GenBank/DDBJ databases">
        <title>The Genome Sequence of Acinetobacter sp. CIP 70.18.</title>
        <authorList>
            <consortium name="The Broad Institute Genome Sequencing Platform"/>
            <consortium name="The Broad Institute Genome Sequencing Center for Infectious Disease"/>
            <person name="Cerqueira G."/>
            <person name="Feldgarden M."/>
            <person name="Courvalin P."/>
            <person name="Perichon B."/>
            <person name="Grillot-Courvalin C."/>
            <person name="Clermont D."/>
            <person name="Rocha E."/>
            <person name="Yoon E.-J."/>
            <person name="Nemec A."/>
            <person name="Walker B."/>
            <person name="Young S.K."/>
            <person name="Zeng Q."/>
            <person name="Gargeya S."/>
            <person name="Fitzgerald M."/>
            <person name="Haas B."/>
            <person name="Abouelleil A."/>
            <person name="Alvarado L."/>
            <person name="Arachchi H.M."/>
            <person name="Berlin A.M."/>
            <person name="Chapman S.B."/>
            <person name="Dewar J."/>
            <person name="Goldberg J."/>
            <person name="Griggs A."/>
            <person name="Gujja S."/>
            <person name="Hansen M."/>
            <person name="Howarth C."/>
            <person name="Imamovic A."/>
            <person name="Larimer J."/>
            <person name="McCowan C."/>
            <person name="Murphy C."/>
            <person name="Neiman D."/>
            <person name="Pearson M."/>
            <person name="Priest M."/>
            <person name="Roberts A."/>
            <person name="Saif S."/>
            <person name="Shea T."/>
            <person name="Sisk P."/>
            <person name="Sykes S."/>
            <person name="Wortman J."/>
            <person name="Nusbaum C."/>
            <person name="Birren B."/>
        </authorList>
    </citation>
    <scope>NUCLEOTIDE SEQUENCE [LARGE SCALE GENOMIC DNA]</scope>
    <source>
        <strain evidence="2 3">CIP 70.18</strain>
    </source>
</reference>
<evidence type="ECO:0000313" key="3">
    <source>
        <dbReference type="Proteomes" id="UP000013084"/>
    </source>
</evidence>
<dbReference type="Proteomes" id="UP000013084">
    <property type="component" value="Unassembled WGS sequence"/>
</dbReference>
<sequence length="70" mass="7697">MKMHKMGTLKLDIKIGDILQIGEAAVQLEKKSGQLARLSVEADPEVKIKLTRKSASDSEMENQAHGEHAL</sequence>
<keyword evidence="3" id="KW-1185">Reference proteome</keyword>
<proteinExistence type="predicted"/>
<dbReference type="PATRIC" id="fig|1217700.3.peg.1977"/>
<name>N9T2T1_9GAMM</name>
<dbReference type="EMBL" id="APRN01000036">
    <property type="protein sequence ID" value="ENX57650.1"/>
    <property type="molecule type" value="Genomic_DNA"/>
</dbReference>
<feature type="region of interest" description="Disordered" evidence="1">
    <location>
        <begin position="51"/>
        <end position="70"/>
    </location>
</feature>
<comment type="caution">
    <text evidence="2">The sequence shown here is derived from an EMBL/GenBank/DDBJ whole genome shotgun (WGS) entry which is preliminary data.</text>
</comment>
<accession>N9T2T1</accession>
<evidence type="ECO:0000256" key="1">
    <source>
        <dbReference type="SAM" id="MobiDB-lite"/>
    </source>
</evidence>
<gene>
    <name evidence="2" type="ORF">F902_02047</name>
</gene>
<protein>
    <recommendedName>
        <fullName evidence="4">Carbon storage regulator</fullName>
    </recommendedName>
</protein>
<organism evidence="2 3">
    <name type="scientific">Acinetobacter higginsii</name>
    <dbReference type="NCBI Taxonomy" id="70347"/>
    <lineage>
        <taxon>Bacteria</taxon>
        <taxon>Pseudomonadati</taxon>
        <taxon>Pseudomonadota</taxon>
        <taxon>Gammaproteobacteria</taxon>
        <taxon>Moraxellales</taxon>
        <taxon>Moraxellaceae</taxon>
        <taxon>Acinetobacter</taxon>
    </lineage>
</organism>
<dbReference type="AlphaFoldDB" id="N9T2T1"/>
<dbReference type="HOGENOM" id="CLU_2748550_0_0_6"/>